<reference evidence="2" key="1">
    <citation type="submission" date="2021-02" db="EMBL/GenBank/DDBJ databases">
        <authorList>
            <person name="Nowell W R."/>
        </authorList>
    </citation>
    <scope>NUCLEOTIDE SEQUENCE</scope>
</reference>
<accession>A0A816NIW2</accession>
<name>A0A816NIW2_9BILA</name>
<organism evidence="2 3">
    <name type="scientific">Rotaria magnacalcarata</name>
    <dbReference type="NCBI Taxonomy" id="392030"/>
    <lineage>
        <taxon>Eukaryota</taxon>
        <taxon>Metazoa</taxon>
        <taxon>Spiralia</taxon>
        <taxon>Gnathifera</taxon>
        <taxon>Rotifera</taxon>
        <taxon>Eurotatoria</taxon>
        <taxon>Bdelloidea</taxon>
        <taxon>Philodinida</taxon>
        <taxon>Philodinidae</taxon>
        <taxon>Rotaria</taxon>
    </lineage>
</organism>
<keyword evidence="1" id="KW-1133">Transmembrane helix</keyword>
<proteinExistence type="predicted"/>
<keyword evidence="1" id="KW-0812">Transmembrane</keyword>
<dbReference type="Proteomes" id="UP000663887">
    <property type="component" value="Unassembled WGS sequence"/>
</dbReference>
<keyword evidence="1" id="KW-0472">Membrane</keyword>
<sequence>MIMVSNQKFAGDLIISIVAICILSTTILSVSTNNWNVKYENSIANRTGLFQQCSNAICCDTKELDRSITVLALFSIIFLSTSTLSSLFLMAITASYRTQCYMLVPLTFFGAGISMTLALIQILDRIDMNGYSAFMFLINTILAYVLGAISLIHASMFYF</sequence>
<dbReference type="AlphaFoldDB" id="A0A816NIW2"/>
<feature type="transmembrane region" description="Helical" evidence="1">
    <location>
        <begin position="134"/>
        <end position="158"/>
    </location>
</feature>
<feature type="transmembrane region" description="Helical" evidence="1">
    <location>
        <begin position="12"/>
        <end position="31"/>
    </location>
</feature>
<comment type="caution">
    <text evidence="2">The sequence shown here is derived from an EMBL/GenBank/DDBJ whole genome shotgun (WGS) entry which is preliminary data.</text>
</comment>
<feature type="transmembrane region" description="Helical" evidence="1">
    <location>
        <begin position="70"/>
        <end position="93"/>
    </location>
</feature>
<evidence type="ECO:0000313" key="3">
    <source>
        <dbReference type="Proteomes" id="UP000663887"/>
    </source>
</evidence>
<protein>
    <submittedName>
        <fullName evidence="2">Uncharacterized protein</fullName>
    </submittedName>
</protein>
<feature type="transmembrane region" description="Helical" evidence="1">
    <location>
        <begin position="100"/>
        <end position="122"/>
    </location>
</feature>
<evidence type="ECO:0000256" key="1">
    <source>
        <dbReference type="SAM" id="Phobius"/>
    </source>
</evidence>
<gene>
    <name evidence="2" type="ORF">XDN619_LOCUS5642</name>
</gene>
<dbReference type="EMBL" id="CAJNRG010001571">
    <property type="protein sequence ID" value="CAF2034250.1"/>
    <property type="molecule type" value="Genomic_DNA"/>
</dbReference>
<evidence type="ECO:0000313" key="2">
    <source>
        <dbReference type="EMBL" id="CAF2034250.1"/>
    </source>
</evidence>